<dbReference type="GO" id="GO:0008270">
    <property type="term" value="F:zinc ion binding"/>
    <property type="evidence" value="ECO:0007669"/>
    <property type="project" value="InterPro"/>
</dbReference>
<keyword evidence="1 4" id="KW-0479">Metal-binding</keyword>
<feature type="domain" description="Enoyl reductase (ER)" evidence="5">
    <location>
        <begin position="10"/>
        <end position="343"/>
    </location>
</feature>
<dbReference type="InterPro" id="IPR013149">
    <property type="entry name" value="ADH-like_C"/>
</dbReference>
<dbReference type="InterPro" id="IPR020843">
    <property type="entry name" value="ER"/>
</dbReference>
<dbReference type="Proteomes" id="UP001347796">
    <property type="component" value="Unassembled WGS sequence"/>
</dbReference>
<name>A0AAN8PEF9_PATCE</name>
<dbReference type="SUPFAM" id="SSF51735">
    <property type="entry name" value="NAD(P)-binding Rossmann-fold domains"/>
    <property type="match status" value="1"/>
</dbReference>
<dbReference type="SMART" id="SM00829">
    <property type="entry name" value="PKS_ER"/>
    <property type="match status" value="1"/>
</dbReference>
<keyword evidence="3" id="KW-0560">Oxidoreductase</keyword>
<dbReference type="SUPFAM" id="SSF50129">
    <property type="entry name" value="GroES-like"/>
    <property type="match status" value="1"/>
</dbReference>
<dbReference type="Gene3D" id="3.90.180.10">
    <property type="entry name" value="Medium-chain alcohol dehydrogenases, catalytic domain"/>
    <property type="match status" value="1"/>
</dbReference>
<evidence type="ECO:0000259" key="5">
    <source>
        <dbReference type="SMART" id="SM00829"/>
    </source>
</evidence>
<dbReference type="InterPro" id="IPR036291">
    <property type="entry name" value="NAD(P)-bd_dom_sf"/>
</dbReference>
<keyword evidence="7" id="KW-1185">Reference proteome</keyword>
<dbReference type="PANTHER" id="PTHR43401:SF2">
    <property type="entry name" value="L-THREONINE 3-DEHYDROGENASE"/>
    <property type="match status" value="1"/>
</dbReference>
<protein>
    <recommendedName>
        <fullName evidence="5">Enoyl reductase (ER) domain-containing protein</fullName>
    </recommendedName>
</protein>
<dbReference type="PROSITE" id="PS00059">
    <property type="entry name" value="ADH_ZINC"/>
    <property type="match status" value="1"/>
</dbReference>
<dbReference type="GO" id="GO:0016491">
    <property type="term" value="F:oxidoreductase activity"/>
    <property type="evidence" value="ECO:0007669"/>
    <property type="project" value="UniProtKB-KW"/>
</dbReference>
<reference evidence="6 7" key="1">
    <citation type="submission" date="2024-01" db="EMBL/GenBank/DDBJ databases">
        <title>The genome of the rayed Mediterranean limpet Patella caerulea (Linnaeus, 1758).</title>
        <authorList>
            <person name="Anh-Thu Weber A."/>
            <person name="Halstead-Nussloch G."/>
        </authorList>
    </citation>
    <scope>NUCLEOTIDE SEQUENCE [LARGE SCALE GENOMIC DNA]</scope>
    <source>
        <strain evidence="6">AATW-2023a</strain>
        <tissue evidence="6">Whole specimen</tissue>
    </source>
</reference>
<dbReference type="Gene3D" id="3.40.50.720">
    <property type="entry name" value="NAD(P)-binding Rossmann-like Domain"/>
    <property type="match status" value="1"/>
</dbReference>
<dbReference type="InterPro" id="IPR002328">
    <property type="entry name" value="ADH_Zn_CS"/>
</dbReference>
<evidence type="ECO:0000313" key="7">
    <source>
        <dbReference type="Proteomes" id="UP001347796"/>
    </source>
</evidence>
<dbReference type="EMBL" id="JAZGQO010000011">
    <property type="protein sequence ID" value="KAK6174344.1"/>
    <property type="molecule type" value="Genomic_DNA"/>
</dbReference>
<evidence type="ECO:0000256" key="3">
    <source>
        <dbReference type="ARBA" id="ARBA00023002"/>
    </source>
</evidence>
<dbReference type="Pfam" id="PF00107">
    <property type="entry name" value="ADH_zinc_N"/>
    <property type="match status" value="1"/>
</dbReference>
<organism evidence="6 7">
    <name type="scientific">Patella caerulea</name>
    <name type="common">Rayed Mediterranean limpet</name>
    <dbReference type="NCBI Taxonomy" id="87958"/>
    <lineage>
        <taxon>Eukaryota</taxon>
        <taxon>Metazoa</taxon>
        <taxon>Spiralia</taxon>
        <taxon>Lophotrochozoa</taxon>
        <taxon>Mollusca</taxon>
        <taxon>Gastropoda</taxon>
        <taxon>Patellogastropoda</taxon>
        <taxon>Patelloidea</taxon>
        <taxon>Patellidae</taxon>
        <taxon>Patella</taxon>
    </lineage>
</organism>
<dbReference type="AlphaFoldDB" id="A0AAN8PEF9"/>
<evidence type="ECO:0000256" key="2">
    <source>
        <dbReference type="ARBA" id="ARBA00022833"/>
    </source>
</evidence>
<dbReference type="Pfam" id="PF08240">
    <property type="entry name" value="ADH_N"/>
    <property type="match status" value="1"/>
</dbReference>
<accession>A0AAN8PEF9</accession>
<comment type="similarity">
    <text evidence="4">Belongs to the zinc-containing alcohol dehydrogenase family.</text>
</comment>
<gene>
    <name evidence="6" type="ORF">SNE40_017641</name>
</gene>
<evidence type="ECO:0000256" key="1">
    <source>
        <dbReference type="ARBA" id="ARBA00022723"/>
    </source>
</evidence>
<evidence type="ECO:0000256" key="4">
    <source>
        <dbReference type="RuleBase" id="RU361277"/>
    </source>
</evidence>
<keyword evidence="2 4" id="KW-0862">Zinc</keyword>
<dbReference type="InterPro" id="IPR050129">
    <property type="entry name" value="Zn_alcohol_dh"/>
</dbReference>
<evidence type="ECO:0000313" key="6">
    <source>
        <dbReference type="EMBL" id="KAK6174344.1"/>
    </source>
</evidence>
<comment type="cofactor">
    <cofactor evidence="4">
        <name>Zn(2+)</name>
        <dbReference type="ChEBI" id="CHEBI:29105"/>
    </cofactor>
</comment>
<dbReference type="InterPro" id="IPR011032">
    <property type="entry name" value="GroES-like_sf"/>
</dbReference>
<dbReference type="InterPro" id="IPR013154">
    <property type="entry name" value="ADH-like_N"/>
</dbReference>
<dbReference type="PANTHER" id="PTHR43401">
    <property type="entry name" value="L-THREONINE 3-DEHYDROGENASE"/>
    <property type="match status" value="1"/>
</dbReference>
<proteinExistence type="inferred from homology"/>
<comment type="caution">
    <text evidence="6">The sequence shown here is derived from an EMBL/GenBank/DDBJ whole genome shotgun (WGS) entry which is preliminary data.</text>
</comment>
<sequence length="348" mass="37843">MEAVQWNKVDMTLKYVTAKIPEVTDDSVLVEVSHAGVCGTDLHIMQKEFLWSSDLVILGHEFSGTVVKVGKNVKNVAVGQRVAVEVNSICGGCEFCRRGKPNFCKDGMAKAIGVMVNGGFSNFCLVPGTQAIPVPDSLPLDKAALCEPCSCIIHGYELLGKVEDGSKILIMGAGIIGLLWASMLHHRGFRNVTMVEVADGRRQLAKDTGLGFDVLHPSALEESFKGKETSEDGFDIVVDCTGNSRAIEMALYMLKSGAKLLIFGCAPPTAEIKVKPAQIQFKELSIIGVHINPYCFTKAVTLVCDMEDEYLDFKRLGIEVFPLDQFESAISKLKAGQISKAMFCVKKE</sequence>